<dbReference type="NCBIfam" id="TIGR02605">
    <property type="entry name" value="CxxC_CxxC_SSSS"/>
    <property type="match status" value="1"/>
</dbReference>
<dbReference type="InterPro" id="IPR013429">
    <property type="entry name" value="Regulatory_FmdB_Zinc_ribbon"/>
</dbReference>
<dbReference type="HOGENOM" id="CLU_113286_1_0_0"/>
<evidence type="ECO:0000259" key="2">
    <source>
        <dbReference type="SMART" id="SM00834"/>
    </source>
</evidence>
<dbReference type="STRING" id="309801.trd_0758"/>
<gene>
    <name evidence="3" type="ordered locus">trd_0758</name>
</gene>
<dbReference type="SMART" id="SM00834">
    <property type="entry name" value="CxxC_CXXC_SSSS"/>
    <property type="match status" value="1"/>
</dbReference>
<dbReference type="Pfam" id="PF09723">
    <property type="entry name" value="Zn_ribbon_8"/>
    <property type="match status" value="1"/>
</dbReference>
<evidence type="ECO:0000313" key="3">
    <source>
        <dbReference type="EMBL" id="ACM04685.1"/>
    </source>
</evidence>
<feature type="domain" description="Putative regulatory protein FmdB zinc ribbon" evidence="2">
    <location>
        <begin position="1"/>
        <end position="44"/>
    </location>
</feature>
<dbReference type="KEGG" id="tro:trd_0758"/>
<protein>
    <submittedName>
        <fullName evidence="3">Putative cytochrome c family protein</fullName>
    </submittedName>
</protein>
<proteinExistence type="predicted"/>
<sequence length="159" mass="18277">MPLYEYRCRRCRRRFTKLFRSIATAGDPGPCPHCGGTEVDRLLSRIVVQRRHPERSEPLDRVEWSNEEPEASEFPTSWEDDEGGELPELPDTDDPRELARWTREMSALAGEPLDPALERALRDLERGEDPDRVLERLDEETLLADTAEEDGSSTLEQVD</sequence>
<feature type="region of interest" description="Disordered" evidence="1">
    <location>
        <begin position="124"/>
        <end position="159"/>
    </location>
</feature>
<reference evidence="3 4" key="1">
    <citation type="journal article" date="2009" name="PLoS ONE">
        <title>Complete genome sequence of the aerobic CO-oxidizing thermophile Thermomicrobium roseum.</title>
        <authorList>
            <person name="Wu D."/>
            <person name="Raymond J."/>
            <person name="Wu M."/>
            <person name="Chatterji S."/>
            <person name="Ren Q."/>
            <person name="Graham J.E."/>
            <person name="Bryant D.A."/>
            <person name="Robb F."/>
            <person name="Colman A."/>
            <person name="Tallon L.J."/>
            <person name="Badger J.H."/>
            <person name="Madupu R."/>
            <person name="Ward N.L."/>
            <person name="Eisen J.A."/>
        </authorList>
    </citation>
    <scope>NUCLEOTIDE SEQUENCE [LARGE SCALE GENOMIC DNA]</scope>
    <source>
        <strain evidence="4">ATCC 27502 / DSM 5159 / P-2</strain>
    </source>
</reference>
<dbReference type="OrthoDB" id="9806664at2"/>
<feature type="compositionally biased region" description="Basic and acidic residues" evidence="1">
    <location>
        <begin position="124"/>
        <end position="136"/>
    </location>
</feature>
<dbReference type="EMBL" id="CP001275">
    <property type="protein sequence ID" value="ACM04685.1"/>
    <property type="molecule type" value="Genomic_DNA"/>
</dbReference>
<feature type="compositionally biased region" description="Acidic residues" evidence="1">
    <location>
        <begin position="137"/>
        <end position="151"/>
    </location>
</feature>
<organism evidence="3 4">
    <name type="scientific">Thermomicrobium roseum (strain ATCC 27502 / DSM 5159 / P-2)</name>
    <dbReference type="NCBI Taxonomy" id="309801"/>
    <lineage>
        <taxon>Bacteria</taxon>
        <taxon>Pseudomonadati</taxon>
        <taxon>Thermomicrobiota</taxon>
        <taxon>Thermomicrobia</taxon>
        <taxon>Thermomicrobiales</taxon>
        <taxon>Thermomicrobiaceae</taxon>
        <taxon>Thermomicrobium</taxon>
    </lineage>
</organism>
<dbReference type="Proteomes" id="UP000000447">
    <property type="component" value="Chromosome"/>
</dbReference>
<evidence type="ECO:0000313" key="4">
    <source>
        <dbReference type="Proteomes" id="UP000000447"/>
    </source>
</evidence>
<feature type="compositionally biased region" description="Basic and acidic residues" evidence="1">
    <location>
        <begin position="54"/>
        <end position="64"/>
    </location>
</feature>
<name>B9KZ46_THERP</name>
<keyword evidence="4" id="KW-1185">Reference proteome</keyword>
<evidence type="ECO:0000256" key="1">
    <source>
        <dbReference type="SAM" id="MobiDB-lite"/>
    </source>
</evidence>
<dbReference type="AlphaFoldDB" id="B9KZ46"/>
<dbReference type="RefSeq" id="WP_012642145.1">
    <property type="nucleotide sequence ID" value="NC_011959.1"/>
</dbReference>
<dbReference type="eggNOG" id="COG2331">
    <property type="taxonomic scope" value="Bacteria"/>
</dbReference>
<accession>B9KZ46</accession>
<feature type="region of interest" description="Disordered" evidence="1">
    <location>
        <begin position="52"/>
        <end position="96"/>
    </location>
</feature>
<feature type="compositionally biased region" description="Acidic residues" evidence="1">
    <location>
        <begin position="78"/>
        <end position="92"/>
    </location>
</feature>